<organism evidence="1 2">
    <name type="scientific">Leersia perrieri</name>
    <dbReference type="NCBI Taxonomy" id="77586"/>
    <lineage>
        <taxon>Eukaryota</taxon>
        <taxon>Viridiplantae</taxon>
        <taxon>Streptophyta</taxon>
        <taxon>Embryophyta</taxon>
        <taxon>Tracheophyta</taxon>
        <taxon>Spermatophyta</taxon>
        <taxon>Magnoliopsida</taxon>
        <taxon>Liliopsida</taxon>
        <taxon>Poales</taxon>
        <taxon>Poaceae</taxon>
        <taxon>BOP clade</taxon>
        <taxon>Oryzoideae</taxon>
        <taxon>Oryzeae</taxon>
        <taxon>Oryzinae</taxon>
        <taxon>Leersia</taxon>
    </lineage>
</organism>
<dbReference type="HOGENOM" id="CLU_2501174_0_0_1"/>
<accession>A0A0D9VAB7</accession>
<evidence type="ECO:0000313" key="2">
    <source>
        <dbReference type="Proteomes" id="UP000032180"/>
    </source>
</evidence>
<reference evidence="1 2" key="1">
    <citation type="submission" date="2012-08" db="EMBL/GenBank/DDBJ databases">
        <title>Oryza genome evolution.</title>
        <authorList>
            <person name="Wing R.A."/>
        </authorList>
    </citation>
    <scope>NUCLEOTIDE SEQUENCE</scope>
</reference>
<dbReference type="AlphaFoldDB" id="A0A0D9VAB7"/>
<evidence type="ECO:0000313" key="1">
    <source>
        <dbReference type="EnsemblPlants" id="LPERR01G38500.1"/>
    </source>
</evidence>
<reference evidence="2" key="2">
    <citation type="submission" date="2013-12" db="EMBL/GenBank/DDBJ databases">
        <authorList>
            <person name="Yu Y."/>
            <person name="Lee S."/>
            <person name="de Baynast K."/>
            <person name="Wissotski M."/>
            <person name="Liu L."/>
            <person name="Talag J."/>
            <person name="Goicoechea J."/>
            <person name="Angelova A."/>
            <person name="Jetty R."/>
            <person name="Kudrna D."/>
            <person name="Golser W."/>
            <person name="Rivera L."/>
            <person name="Zhang J."/>
            <person name="Wing R."/>
        </authorList>
    </citation>
    <scope>NUCLEOTIDE SEQUENCE</scope>
</reference>
<reference evidence="1" key="3">
    <citation type="submission" date="2015-04" db="UniProtKB">
        <authorList>
            <consortium name="EnsemblPlants"/>
        </authorList>
    </citation>
    <scope>IDENTIFICATION</scope>
</reference>
<keyword evidence="2" id="KW-1185">Reference proteome</keyword>
<name>A0A0D9VAB7_9ORYZ</name>
<dbReference type="Proteomes" id="UP000032180">
    <property type="component" value="Chromosome 1"/>
</dbReference>
<proteinExistence type="predicted"/>
<dbReference type="EnsemblPlants" id="LPERR01G38500.1">
    <property type="protein sequence ID" value="LPERR01G38500.1"/>
    <property type="gene ID" value="LPERR01G38500"/>
</dbReference>
<dbReference type="Gramene" id="LPERR01G38500.1">
    <property type="protein sequence ID" value="LPERR01G38500.1"/>
    <property type="gene ID" value="LPERR01G38500"/>
</dbReference>
<sequence>MELLRLSSTVLLRAAAIFHSSISSYPLEIAIGFKFSQEQYPSKWDQIFQSVRKGHNYSFSLSSNRVFVQDKQPQQQHDSENDSELI</sequence>
<protein>
    <submittedName>
        <fullName evidence="1">Uncharacterized protein</fullName>
    </submittedName>
</protein>